<dbReference type="InterPro" id="IPR050298">
    <property type="entry name" value="Gram-neg_bact_OMP"/>
</dbReference>
<dbReference type="InterPro" id="IPR033900">
    <property type="entry name" value="Gram_neg_porin_domain"/>
</dbReference>
<accession>A0A2V2BMH8</accession>
<dbReference type="STRING" id="574096.HA38_00250"/>
<dbReference type="GO" id="GO:0034220">
    <property type="term" value="P:monoatomic ion transmembrane transport"/>
    <property type="evidence" value="ECO:0007669"/>
    <property type="project" value="InterPro"/>
</dbReference>
<proteinExistence type="inferred from homology"/>
<evidence type="ECO:0000256" key="5">
    <source>
        <dbReference type="SAM" id="SignalP"/>
    </source>
</evidence>
<evidence type="ECO:0000256" key="1">
    <source>
        <dbReference type="ARBA" id="ARBA00004571"/>
    </source>
</evidence>
<dbReference type="Gene3D" id="2.40.160.10">
    <property type="entry name" value="Porin"/>
    <property type="match status" value="1"/>
</dbReference>
<dbReference type="OrthoDB" id="7055111at2"/>
<dbReference type="CDD" id="cd00342">
    <property type="entry name" value="gram_neg_porins"/>
    <property type="match status" value="1"/>
</dbReference>
<dbReference type="AlphaFoldDB" id="A0A2V2BMH8"/>
<organism evidence="6 7">
    <name type="scientific">Pantoea allii</name>
    <dbReference type="NCBI Taxonomy" id="574096"/>
    <lineage>
        <taxon>Bacteria</taxon>
        <taxon>Pseudomonadati</taxon>
        <taxon>Pseudomonadota</taxon>
        <taxon>Gammaproteobacteria</taxon>
        <taxon>Enterobacterales</taxon>
        <taxon>Erwiniaceae</taxon>
        <taxon>Pantoea</taxon>
    </lineage>
</organism>
<dbReference type="RefSeq" id="WP_096012494.1">
    <property type="nucleotide sequence ID" value="NZ_CP193910.1"/>
</dbReference>
<evidence type="ECO:0000256" key="4">
    <source>
        <dbReference type="ARBA" id="ARBA00023136"/>
    </source>
</evidence>
<feature type="chain" id="PRO_5016021492" evidence="5">
    <location>
        <begin position="23"/>
        <end position="363"/>
    </location>
</feature>
<dbReference type="PRINTS" id="PR00182">
    <property type="entry name" value="ECOLNEIPORIN"/>
</dbReference>
<dbReference type="Pfam" id="PF00267">
    <property type="entry name" value="Porin_1"/>
    <property type="match status" value="1"/>
</dbReference>
<name>A0A2V2BMH8_9GAMM</name>
<dbReference type="PANTHER" id="PTHR34501:SF2">
    <property type="entry name" value="OUTER MEMBRANE PORIN F-RELATED"/>
    <property type="match status" value="1"/>
</dbReference>
<dbReference type="PRINTS" id="PR00183">
    <property type="entry name" value="ECOLIPORIN"/>
</dbReference>
<comment type="caution">
    <text evidence="6">The sequence shown here is derived from an EMBL/GenBank/DDBJ whole genome shotgun (WGS) entry which is preliminary data.</text>
</comment>
<sequence>MMKRTLVAALMPLLIGLSTAQAAQIYNKDGNKLDLQGKVNVSHFFSDDQSNNGDINSYARIGFKGETAITDKLTGYGFWQYQYSLKNSEGADANTGNKTRLGYAGLKYGELGSLDYGRNYGLVYDALSYTDMLPVWGGDSAYNDAFLTARSGGVLTWRNKDFFGLVKGWNIAAQYEGKNDRTTTNNAGLQVSRANGDGYALSTSYDFDFGLSFAGAYASLQRTQAQNAATFGRGDKGQVWATSVKYDANQIYLAAMYGETLNATPMPTSATGFANKAQNMEFVAQYQFLNGLRPSVSYVTSKGKDIEGIGDADLYKYSSVGATYYFNKNMSVYGEYRINLLKKNNPLGLATDDITAVGLTYQF</sequence>
<dbReference type="EMBL" id="QGHF01000001">
    <property type="protein sequence ID" value="PWL00500.1"/>
    <property type="molecule type" value="Genomic_DNA"/>
</dbReference>
<dbReference type="SUPFAM" id="SSF56935">
    <property type="entry name" value="Porins"/>
    <property type="match status" value="1"/>
</dbReference>
<gene>
    <name evidence="6" type="ORF">C7431_101306</name>
</gene>
<evidence type="ECO:0000256" key="2">
    <source>
        <dbReference type="ARBA" id="ARBA00007539"/>
    </source>
</evidence>
<dbReference type="InterPro" id="IPR023614">
    <property type="entry name" value="Porin_dom_sf"/>
</dbReference>
<feature type="signal peptide" evidence="5">
    <location>
        <begin position="1"/>
        <end position="22"/>
    </location>
</feature>
<evidence type="ECO:0000313" key="7">
    <source>
        <dbReference type="Proteomes" id="UP000245981"/>
    </source>
</evidence>
<evidence type="ECO:0000256" key="3">
    <source>
        <dbReference type="ARBA" id="ARBA00022729"/>
    </source>
</evidence>
<protein>
    <submittedName>
        <fullName evidence="6">Outer membrane pore protein F</fullName>
    </submittedName>
</protein>
<keyword evidence="4" id="KW-0472">Membrane</keyword>
<dbReference type="Proteomes" id="UP000245981">
    <property type="component" value="Unassembled WGS sequence"/>
</dbReference>
<comment type="similarity">
    <text evidence="2">Belongs to the Gram-negative porin family.</text>
</comment>
<dbReference type="InterPro" id="IPR001897">
    <property type="entry name" value="Porin_gammaproteobac"/>
</dbReference>
<dbReference type="InterPro" id="IPR001702">
    <property type="entry name" value="Porin_Gram-ve"/>
</dbReference>
<comment type="subcellular location">
    <subcellularLocation>
        <location evidence="1">Cell outer membrane</location>
        <topology evidence="1">Multi-pass membrane protein</topology>
    </subcellularLocation>
</comment>
<dbReference type="GO" id="GO:0009279">
    <property type="term" value="C:cell outer membrane"/>
    <property type="evidence" value="ECO:0007669"/>
    <property type="project" value="UniProtKB-SubCell"/>
</dbReference>
<keyword evidence="3 5" id="KW-0732">Signal</keyword>
<dbReference type="GO" id="GO:0015288">
    <property type="term" value="F:porin activity"/>
    <property type="evidence" value="ECO:0007669"/>
    <property type="project" value="InterPro"/>
</dbReference>
<reference evidence="6 7" key="1">
    <citation type="submission" date="2018-05" db="EMBL/GenBank/DDBJ databases">
        <title>Genomic Encyclopedia of Type Strains, Phase IV (KMG-V): Genome sequencing to study the core and pangenomes of soil and plant-associated prokaryotes.</title>
        <authorList>
            <person name="Whitman W."/>
        </authorList>
    </citation>
    <scope>NUCLEOTIDE SEQUENCE [LARGE SCALE GENOMIC DNA]</scope>
    <source>
        <strain evidence="6 7">PNA 200-10</strain>
    </source>
</reference>
<evidence type="ECO:0000313" key="6">
    <source>
        <dbReference type="EMBL" id="PWL00500.1"/>
    </source>
</evidence>
<dbReference type="PANTHER" id="PTHR34501">
    <property type="entry name" value="PROTEIN YDDL-RELATED"/>
    <property type="match status" value="1"/>
</dbReference>